<feature type="region of interest" description="Disordered" evidence="1">
    <location>
        <begin position="516"/>
        <end position="535"/>
    </location>
</feature>
<feature type="compositionally biased region" description="Low complexity" evidence="1">
    <location>
        <begin position="422"/>
        <end position="433"/>
    </location>
</feature>
<evidence type="ECO:0000313" key="2">
    <source>
        <dbReference type="Proteomes" id="UP000515121"/>
    </source>
</evidence>
<keyword evidence="2" id="KW-1185">Reference proteome</keyword>
<organism evidence="2 3">
    <name type="scientific">Durio zibethinus</name>
    <name type="common">Durian</name>
    <dbReference type="NCBI Taxonomy" id="66656"/>
    <lineage>
        <taxon>Eukaryota</taxon>
        <taxon>Viridiplantae</taxon>
        <taxon>Streptophyta</taxon>
        <taxon>Embryophyta</taxon>
        <taxon>Tracheophyta</taxon>
        <taxon>Spermatophyta</taxon>
        <taxon>Magnoliopsida</taxon>
        <taxon>eudicotyledons</taxon>
        <taxon>Gunneridae</taxon>
        <taxon>Pentapetalae</taxon>
        <taxon>rosids</taxon>
        <taxon>malvids</taxon>
        <taxon>Malvales</taxon>
        <taxon>Malvaceae</taxon>
        <taxon>Helicteroideae</taxon>
        <taxon>Durio</taxon>
    </lineage>
</organism>
<dbReference type="RefSeq" id="XP_022751976.1">
    <property type="nucleotide sequence ID" value="XM_022896241.1"/>
</dbReference>
<evidence type="ECO:0000313" key="3">
    <source>
        <dbReference type="RefSeq" id="XP_022751976.1"/>
    </source>
</evidence>
<feature type="region of interest" description="Disordered" evidence="1">
    <location>
        <begin position="415"/>
        <end position="434"/>
    </location>
</feature>
<protein>
    <submittedName>
        <fullName evidence="3">Uncharacterized protein LOC111300616</fullName>
    </submittedName>
</protein>
<dbReference type="KEGG" id="dzi:111300616"/>
<dbReference type="AlphaFoldDB" id="A0A6P5ZHZ0"/>
<dbReference type="Proteomes" id="UP000515121">
    <property type="component" value="Unplaced"/>
</dbReference>
<evidence type="ECO:0000256" key="1">
    <source>
        <dbReference type="SAM" id="MobiDB-lite"/>
    </source>
</evidence>
<reference evidence="3" key="1">
    <citation type="submission" date="2025-08" db="UniProtKB">
        <authorList>
            <consortium name="RefSeq"/>
        </authorList>
    </citation>
    <scope>IDENTIFICATION</scope>
    <source>
        <tissue evidence="3">Fruit stalk</tissue>
    </source>
</reference>
<feature type="region of interest" description="Disordered" evidence="1">
    <location>
        <begin position="337"/>
        <end position="363"/>
    </location>
</feature>
<dbReference type="OrthoDB" id="1296610at2759"/>
<accession>A0A6P5ZHZ0</accession>
<dbReference type="GeneID" id="111300616"/>
<gene>
    <name evidence="3" type="primary">LOC111300616</name>
</gene>
<feature type="region of interest" description="Disordered" evidence="1">
    <location>
        <begin position="18"/>
        <end position="84"/>
    </location>
</feature>
<proteinExistence type="predicted"/>
<name>A0A6P5ZHZ0_DURZI</name>
<sequence>MLKGATDVICNFMKESNHHAYSSPKDEDSPNKLTTHEVISQQSRLSSSVDKPENRKKNCGFNEQSSMKQQSTARILSKDSKQQGYRCDPLGHFCEASRDERKLLFRNEKNMKVVKSSETMRQTSICGFQGIIIPSVVGSVVGSSRSLASGDNLANQDEKEGEAVNNFYKDVDNLVEHIQSHISALRLCSKLADGTKGAVQQGLANMPTSVCPIVQGKEHLIKKNELSQAFEPLSDRDELLLSRLECQRIGKKDDSNGSHRVLDQGENDLLDDMMSQRRRIQHNEIGQTCKHIVRSNSRLNKKVGNRNVIGMVEAGSHKQSQTTGCYVHGLRVPINQDDITKRPPVPEKTPYAIPISNGGKESTPIIAKLRPPIPSQSAGSKASVRPITDKKILAYQTLPGQKGRTRILRNKILHHQQESEESTTSGTGSSDSEAYSLLSKDSAASISRRFARGVYEENCSSTSSDYRDFGESGGLYPTKTHKPIRPTISESEKAEVQMLGRLRRFKNKLGLIFHHHHHHHHHHHGNDQDDSRGCQTKSTWKPLRNLFHHRNRHEVHDKLRKARVSNVPVKHQAGHFHALVEGLMQHLRNPRKSKPSKGRIGWLGNDQHGHRNRKVKKLHWWQMFMRQGGVKLSNRRRVKIGFMSKKQQLKPPKFR</sequence>
<feature type="compositionally biased region" description="Polar residues" evidence="1">
    <location>
        <begin position="61"/>
        <end position="74"/>
    </location>
</feature>
<feature type="region of interest" description="Disordered" evidence="1">
    <location>
        <begin position="589"/>
        <end position="608"/>
    </location>
</feature>
<feature type="compositionally biased region" description="Polar residues" evidence="1">
    <location>
        <begin position="31"/>
        <end position="49"/>
    </location>
</feature>